<dbReference type="Proteomes" id="UP000234681">
    <property type="component" value="Chromosome 5"/>
</dbReference>
<organism evidence="1 2">
    <name type="scientific">Rattus norvegicus</name>
    <name type="common">Rat</name>
    <dbReference type="NCBI Taxonomy" id="10116"/>
    <lineage>
        <taxon>Eukaryota</taxon>
        <taxon>Metazoa</taxon>
        <taxon>Chordata</taxon>
        <taxon>Craniata</taxon>
        <taxon>Vertebrata</taxon>
        <taxon>Euteleostomi</taxon>
        <taxon>Mammalia</taxon>
        <taxon>Eutheria</taxon>
        <taxon>Euarchontoglires</taxon>
        <taxon>Glires</taxon>
        <taxon>Rodentia</taxon>
        <taxon>Myomorpha</taxon>
        <taxon>Muroidea</taxon>
        <taxon>Muridae</taxon>
        <taxon>Murinae</taxon>
        <taxon>Rattus</taxon>
    </lineage>
</organism>
<dbReference type="AlphaFoldDB" id="A6ITC9"/>
<name>A6ITC9_RAT</name>
<proteinExistence type="predicted"/>
<evidence type="ECO:0000313" key="1">
    <source>
        <dbReference type="EMBL" id="EDL80830.1"/>
    </source>
</evidence>
<accession>A6ITC9</accession>
<reference evidence="2" key="1">
    <citation type="submission" date="2005-09" db="EMBL/GenBank/DDBJ databases">
        <authorList>
            <person name="Mural R.J."/>
            <person name="Li P.W."/>
            <person name="Adams M.D."/>
            <person name="Amanatides P.G."/>
            <person name="Baden-Tillson H."/>
            <person name="Barnstead M."/>
            <person name="Chin S.H."/>
            <person name="Dew I."/>
            <person name="Evans C.A."/>
            <person name="Ferriera S."/>
            <person name="Flanigan M."/>
            <person name="Fosler C."/>
            <person name="Glodek A."/>
            <person name="Gu Z."/>
            <person name="Holt R.A."/>
            <person name="Jennings D."/>
            <person name="Kraft C.L."/>
            <person name="Lu F."/>
            <person name="Nguyen T."/>
            <person name="Nusskern D.R."/>
            <person name="Pfannkoch C.M."/>
            <person name="Sitter C."/>
            <person name="Sutton G.G."/>
            <person name="Venter J.C."/>
            <person name="Wang Z."/>
            <person name="Woodage T."/>
            <person name="Zheng X.H."/>
            <person name="Zhong F."/>
        </authorList>
    </citation>
    <scope>NUCLEOTIDE SEQUENCE [LARGE SCALE GENOMIC DNA]</scope>
    <source>
        <strain>BN</strain>
        <strain evidence="2">Sprague-Dawley</strain>
    </source>
</reference>
<gene>
    <name evidence="1" type="ORF">rCG_31004</name>
</gene>
<sequence length="60" mass="7197">MESRASCMLGKCCARELHTPFLRQKLKYPRVTSNCVSKDNFKLRILLPLRLEFRVYDYWA</sequence>
<dbReference type="EMBL" id="CH473968">
    <property type="protein sequence ID" value="EDL80830.1"/>
    <property type="molecule type" value="Genomic_DNA"/>
</dbReference>
<evidence type="ECO:0000313" key="2">
    <source>
        <dbReference type="Proteomes" id="UP000234681"/>
    </source>
</evidence>
<protein>
    <submittedName>
        <fullName evidence="1">RCG31004</fullName>
    </submittedName>
</protein>